<comment type="caution">
    <text evidence="1">The sequence shown here is derived from an EMBL/GenBank/DDBJ whole genome shotgun (WGS) entry which is preliminary data.</text>
</comment>
<accession>A0A0G1Z278</accession>
<gene>
    <name evidence="1" type="ORF">UY48_C0008G0029</name>
</gene>
<proteinExistence type="predicted"/>
<reference evidence="1 2" key="1">
    <citation type="journal article" date="2015" name="Nature">
        <title>rRNA introns, odd ribosomes, and small enigmatic genomes across a large radiation of phyla.</title>
        <authorList>
            <person name="Brown C.T."/>
            <person name="Hug L.A."/>
            <person name="Thomas B.C."/>
            <person name="Sharon I."/>
            <person name="Castelle C.J."/>
            <person name="Singh A."/>
            <person name="Wilkins M.J."/>
            <person name="Williams K.H."/>
            <person name="Banfield J.F."/>
        </authorList>
    </citation>
    <scope>NUCLEOTIDE SEQUENCE [LARGE SCALE GENOMIC DNA]</scope>
</reference>
<evidence type="ECO:0000313" key="2">
    <source>
        <dbReference type="Proteomes" id="UP000034588"/>
    </source>
</evidence>
<dbReference type="AlphaFoldDB" id="A0A0G1Z278"/>
<dbReference type="Proteomes" id="UP000034588">
    <property type="component" value="Unassembled WGS sequence"/>
</dbReference>
<protein>
    <submittedName>
        <fullName evidence="1">Uncharacterized protein</fullName>
    </submittedName>
</protein>
<dbReference type="EMBL" id="LCQD01000008">
    <property type="protein sequence ID" value="KKW12854.1"/>
    <property type="molecule type" value="Genomic_DNA"/>
</dbReference>
<organism evidence="1 2">
    <name type="scientific">Candidatus Gottesmanbacteria bacterium GW2011_GWB1_49_7</name>
    <dbReference type="NCBI Taxonomy" id="1618448"/>
    <lineage>
        <taxon>Bacteria</taxon>
        <taxon>Candidatus Gottesmaniibacteriota</taxon>
    </lineage>
</organism>
<sequence length="98" mass="10991">MEFVTYKRRCRQCREKWQVTLPEDAIRGAINGKIHCPWCGTGHTINPLPASPIVAVNLMSTRYMTEEVITSTLKKLNAGLIPIRASDVKLGLTPAKRK</sequence>
<name>A0A0G1Z278_9BACT</name>
<evidence type="ECO:0000313" key="1">
    <source>
        <dbReference type="EMBL" id="KKW12854.1"/>
    </source>
</evidence>